<dbReference type="InterPro" id="IPR013830">
    <property type="entry name" value="SGNH_hydro"/>
</dbReference>
<protein>
    <submittedName>
        <fullName evidence="2">Acylhydrolase</fullName>
    </submittedName>
</protein>
<keyword evidence="3" id="KW-1185">Reference proteome</keyword>
<name>A0ABW9ZD93_9FLAO</name>
<dbReference type="EMBL" id="JAABLM010000021">
    <property type="protein sequence ID" value="NBL66050.1"/>
    <property type="molecule type" value="Genomic_DNA"/>
</dbReference>
<dbReference type="CDD" id="cd04501">
    <property type="entry name" value="SGNH_hydrolase_like_4"/>
    <property type="match status" value="1"/>
</dbReference>
<dbReference type="InterPro" id="IPR051532">
    <property type="entry name" value="Ester_Hydrolysis_Enzymes"/>
</dbReference>
<evidence type="ECO:0000313" key="2">
    <source>
        <dbReference type="EMBL" id="NBL66050.1"/>
    </source>
</evidence>
<reference evidence="3" key="1">
    <citation type="submission" date="2020-01" db="EMBL/GenBank/DDBJ databases">
        <title>Sphingomonas sp. strain CSW-10.</title>
        <authorList>
            <person name="Chen W.-M."/>
        </authorList>
    </citation>
    <scope>NUCLEOTIDE SEQUENCE [LARGE SCALE GENOMIC DNA]</scope>
    <source>
        <strain evidence="3">NST-5</strain>
    </source>
</reference>
<evidence type="ECO:0000313" key="3">
    <source>
        <dbReference type="Proteomes" id="UP000798602"/>
    </source>
</evidence>
<dbReference type="Proteomes" id="UP000798602">
    <property type="component" value="Unassembled WGS sequence"/>
</dbReference>
<dbReference type="Pfam" id="PF13472">
    <property type="entry name" value="Lipase_GDSL_2"/>
    <property type="match status" value="1"/>
</dbReference>
<proteinExistence type="predicted"/>
<gene>
    <name evidence="2" type="ORF">GV828_12665</name>
</gene>
<comment type="caution">
    <text evidence="2">The sequence shown here is derived from an EMBL/GenBank/DDBJ whole genome shotgun (WGS) entry which is preliminary data.</text>
</comment>
<dbReference type="InterPro" id="IPR036514">
    <property type="entry name" value="SGNH_hydro_sf"/>
</dbReference>
<dbReference type="RefSeq" id="WP_166537868.1">
    <property type="nucleotide sequence ID" value="NZ_JAABLM010000021.1"/>
</dbReference>
<dbReference type="PANTHER" id="PTHR30383:SF5">
    <property type="entry name" value="SGNH HYDROLASE-TYPE ESTERASE DOMAIN-CONTAINING PROTEIN"/>
    <property type="match status" value="1"/>
</dbReference>
<dbReference type="PANTHER" id="PTHR30383">
    <property type="entry name" value="THIOESTERASE 1/PROTEASE 1/LYSOPHOSPHOLIPASE L1"/>
    <property type="match status" value="1"/>
</dbReference>
<accession>A0ABW9ZD93</accession>
<evidence type="ECO:0000259" key="1">
    <source>
        <dbReference type="Pfam" id="PF13472"/>
    </source>
</evidence>
<dbReference type="Gene3D" id="3.40.50.1110">
    <property type="entry name" value="SGNH hydrolase"/>
    <property type="match status" value="1"/>
</dbReference>
<organism evidence="2 3">
    <name type="scientific">Flavobacterium ichthyis</name>
    <dbReference type="NCBI Taxonomy" id="2698827"/>
    <lineage>
        <taxon>Bacteria</taxon>
        <taxon>Pseudomonadati</taxon>
        <taxon>Bacteroidota</taxon>
        <taxon>Flavobacteriia</taxon>
        <taxon>Flavobacteriales</taxon>
        <taxon>Flavobacteriaceae</taxon>
        <taxon>Flavobacterium</taxon>
    </lineage>
</organism>
<dbReference type="SUPFAM" id="SSF52266">
    <property type="entry name" value="SGNH hydrolase"/>
    <property type="match status" value="1"/>
</dbReference>
<feature type="domain" description="SGNH hydrolase-type esterase" evidence="1">
    <location>
        <begin position="47"/>
        <end position="210"/>
    </location>
</feature>
<sequence>MRYLLLILLLYASNFYGQEMKNDWANFSKYKSENISLKNPTENRVVFMGNSITEGWKTADPNFFSENNYINRGISGQVSAQMLARFRQDVIYLKPDKVVILAGTNDIAQNNGDIAIENIFDNIVSMVELAAIHNITPIICSILPALDFPWNPGLNPSQKIIELNMLLENYALKNNFIFVDYHSNLKNSQNGLPSEYSTDGVHLNKKGYQVMKKILFEALN</sequence>